<sequence length="137" mass="16106">MKPDIYENNNEGILCVYKNEKWLVSIKNWKPDNDIEGIVHLEVHHSTDEQFILAAGKAILITAERENNKFKIELTLMEKGKVYNVPAECWFYSITQKDTKMMYVQDSNCSMENSDFCELSKEEIEYIQVNARRLFSE</sequence>
<name>A0A1M6Q6V6_9FIRM</name>
<dbReference type="OrthoDB" id="9798066at2"/>
<dbReference type="AlphaFoldDB" id="A0A1M6Q6V6"/>
<protein>
    <recommendedName>
        <fullName evidence="3">Cupin</fullName>
    </recommendedName>
</protein>
<keyword evidence="2" id="KW-1185">Reference proteome</keyword>
<accession>A0A1M6Q6V6</accession>
<gene>
    <name evidence="1" type="ORF">SAMN02745136_01888</name>
</gene>
<evidence type="ECO:0000313" key="1">
    <source>
        <dbReference type="EMBL" id="SHK15931.1"/>
    </source>
</evidence>
<proteinExistence type="predicted"/>
<evidence type="ECO:0000313" key="2">
    <source>
        <dbReference type="Proteomes" id="UP000184386"/>
    </source>
</evidence>
<evidence type="ECO:0008006" key="3">
    <source>
        <dbReference type="Google" id="ProtNLM"/>
    </source>
</evidence>
<dbReference type="InterPro" id="IPR014710">
    <property type="entry name" value="RmlC-like_jellyroll"/>
</dbReference>
<organism evidence="1 2">
    <name type="scientific">Anaerocolumna jejuensis DSM 15929</name>
    <dbReference type="NCBI Taxonomy" id="1121322"/>
    <lineage>
        <taxon>Bacteria</taxon>
        <taxon>Bacillati</taxon>
        <taxon>Bacillota</taxon>
        <taxon>Clostridia</taxon>
        <taxon>Lachnospirales</taxon>
        <taxon>Lachnospiraceae</taxon>
        <taxon>Anaerocolumna</taxon>
    </lineage>
</organism>
<dbReference type="RefSeq" id="WP_073275105.1">
    <property type="nucleotide sequence ID" value="NZ_FRAC01000009.1"/>
</dbReference>
<dbReference type="Gene3D" id="2.60.120.10">
    <property type="entry name" value="Jelly Rolls"/>
    <property type="match status" value="1"/>
</dbReference>
<dbReference type="Proteomes" id="UP000184386">
    <property type="component" value="Unassembled WGS sequence"/>
</dbReference>
<dbReference type="EMBL" id="FRAC01000009">
    <property type="protein sequence ID" value="SHK15931.1"/>
    <property type="molecule type" value="Genomic_DNA"/>
</dbReference>
<reference evidence="1 2" key="1">
    <citation type="submission" date="2016-11" db="EMBL/GenBank/DDBJ databases">
        <authorList>
            <person name="Jaros S."/>
            <person name="Januszkiewicz K."/>
            <person name="Wedrychowicz H."/>
        </authorList>
    </citation>
    <scope>NUCLEOTIDE SEQUENCE [LARGE SCALE GENOMIC DNA]</scope>
    <source>
        <strain evidence="1 2">DSM 15929</strain>
    </source>
</reference>
<dbReference type="STRING" id="1121322.SAMN02745136_01888"/>